<keyword evidence="1 2" id="KW-0175">Coiled coil</keyword>
<dbReference type="AlphaFoldDB" id="A0A7S4A1N4"/>
<accession>A0A7S4A1N4</accession>
<name>A0A7S4A1N4_9STRA</name>
<dbReference type="InterPro" id="IPR051241">
    <property type="entry name" value="DZIP_RILPL"/>
</dbReference>
<sequence>MAATKFAFEERTAPVDWPRVASTDVRRLEKLGDVVALREFLADVCVGDIDDGFVDYESERSQLEMKALRTSQLAAQYLLYAQHVLASRKATLEKGHERLKKAEILERRRYEKRRDRVKLLEEELASQNRLCETHESVLKSIDPILASRVSRDDSGRVVVAAAPPPPQPMADVDDAASDTSSVAPAPLFTRGGGNGMTLLSLAARQPVVARPLSQPMDLTIPAGTELPLVAGNPESTQRL</sequence>
<dbReference type="GO" id="GO:0005737">
    <property type="term" value="C:cytoplasm"/>
    <property type="evidence" value="ECO:0007669"/>
    <property type="project" value="UniProtKB-SubCell"/>
</dbReference>
<evidence type="ECO:0000313" key="4">
    <source>
        <dbReference type="EMBL" id="CAE0701017.1"/>
    </source>
</evidence>
<dbReference type="PANTHER" id="PTHR21502:SF3">
    <property type="entry name" value="CILIUM ASSEMBLY PROTEIN DZIP1L"/>
    <property type="match status" value="1"/>
</dbReference>
<proteinExistence type="predicted"/>
<gene>
    <name evidence="4" type="ORF">PCAL00307_LOCUS16453</name>
</gene>
<feature type="coiled-coil region" evidence="2">
    <location>
        <begin position="110"/>
        <end position="137"/>
    </location>
</feature>
<reference evidence="4" key="1">
    <citation type="submission" date="2021-01" db="EMBL/GenBank/DDBJ databases">
        <authorList>
            <person name="Corre E."/>
            <person name="Pelletier E."/>
            <person name="Niang G."/>
            <person name="Scheremetjew M."/>
            <person name="Finn R."/>
            <person name="Kale V."/>
            <person name="Holt S."/>
            <person name="Cochrane G."/>
            <person name="Meng A."/>
            <person name="Brown T."/>
            <person name="Cohen L."/>
        </authorList>
    </citation>
    <scope>NUCLEOTIDE SEQUENCE</scope>
    <source>
        <strain evidence="4">CCMP1756</strain>
    </source>
</reference>
<dbReference type="PANTHER" id="PTHR21502">
    <property type="entry name" value="ZINC FINGER PROTEIN DZIP1"/>
    <property type="match status" value="1"/>
</dbReference>
<evidence type="ECO:0000259" key="3">
    <source>
        <dbReference type="Pfam" id="PF13815"/>
    </source>
</evidence>
<feature type="domain" description="Cilium assembly protein DZIP1 N-terminal" evidence="3">
    <location>
        <begin position="6"/>
        <end position="123"/>
    </location>
</feature>
<protein>
    <recommendedName>
        <fullName evidence="3">Cilium assembly protein DZIP1 N-terminal domain-containing protein</fullName>
    </recommendedName>
</protein>
<dbReference type="EMBL" id="HBIW01019114">
    <property type="protein sequence ID" value="CAE0701017.1"/>
    <property type="molecule type" value="Transcribed_RNA"/>
</dbReference>
<dbReference type="Pfam" id="PF13815">
    <property type="entry name" value="Dzip-like_N"/>
    <property type="match status" value="1"/>
</dbReference>
<dbReference type="InterPro" id="IPR032714">
    <property type="entry name" value="DZIP1_N"/>
</dbReference>
<evidence type="ECO:0000256" key="2">
    <source>
        <dbReference type="SAM" id="Coils"/>
    </source>
</evidence>
<dbReference type="GO" id="GO:0008270">
    <property type="term" value="F:zinc ion binding"/>
    <property type="evidence" value="ECO:0007669"/>
    <property type="project" value="UniProtKB-KW"/>
</dbReference>
<organism evidence="4">
    <name type="scientific">Pelagomonas calceolata</name>
    <dbReference type="NCBI Taxonomy" id="35677"/>
    <lineage>
        <taxon>Eukaryota</taxon>
        <taxon>Sar</taxon>
        <taxon>Stramenopiles</taxon>
        <taxon>Ochrophyta</taxon>
        <taxon>Pelagophyceae</taxon>
        <taxon>Pelagomonadales</taxon>
        <taxon>Pelagomonadaceae</taxon>
        <taxon>Pelagomonas</taxon>
    </lineage>
</organism>
<evidence type="ECO:0000256" key="1">
    <source>
        <dbReference type="ARBA" id="ARBA00023054"/>
    </source>
</evidence>